<feature type="domain" description="Carrier" evidence="4">
    <location>
        <begin position="309"/>
        <end position="386"/>
    </location>
</feature>
<dbReference type="InterPro" id="IPR045851">
    <property type="entry name" value="AMP-bd_C_sf"/>
</dbReference>
<dbReference type="Gene3D" id="3.30.300.30">
    <property type="match status" value="1"/>
</dbReference>
<dbReference type="CDD" id="cd19531">
    <property type="entry name" value="LCL_NRPS-like"/>
    <property type="match status" value="1"/>
</dbReference>
<dbReference type="SMART" id="SM00823">
    <property type="entry name" value="PKS_PP"/>
    <property type="match status" value="2"/>
</dbReference>
<dbReference type="EMBL" id="CAADFD010000020">
    <property type="protein sequence ID" value="VFJ54710.1"/>
    <property type="molecule type" value="Genomic_DNA"/>
</dbReference>
<dbReference type="InterPro" id="IPR042099">
    <property type="entry name" value="ANL_N_sf"/>
</dbReference>
<dbReference type="PROSITE" id="PS50075">
    <property type="entry name" value="CARRIER"/>
    <property type="match status" value="2"/>
</dbReference>
<dbReference type="Gene3D" id="3.40.50.12780">
    <property type="entry name" value="N-terminal domain of ligase-like"/>
    <property type="match status" value="1"/>
</dbReference>
<evidence type="ECO:0000259" key="4">
    <source>
        <dbReference type="PROSITE" id="PS50075"/>
    </source>
</evidence>
<dbReference type="FunFam" id="3.30.559.10:FF:000012">
    <property type="entry name" value="Non-ribosomal peptide synthetase"/>
    <property type="match status" value="1"/>
</dbReference>
<proteinExistence type="predicted"/>
<organism evidence="5">
    <name type="scientific">Candidatus Kentrum sp. FW</name>
    <dbReference type="NCBI Taxonomy" id="2126338"/>
    <lineage>
        <taxon>Bacteria</taxon>
        <taxon>Pseudomonadati</taxon>
        <taxon>Pseudomonadota</taxon>
        <taxon>Gammaproteobacteria</taxon>
        <taxon>Candidatus Kentrum</taxon>
    </lineage>
</organism>
<dbReference type="InterPro" id="IPR023213">
    <property type="entry name" value="CAT-like_dom_sf"/>
</dbReference>
<keyword evidence="1" id="KW-0596">Phosphopantetheine</keyword>
<feature type="region of interest" description="Disordered" evidence="3">
    <location>
        <begin position="109"/>
        <end position="129"/>
    </location>
</feature>
<dbReference type="Pfam" id="PF00550">
    <property type="entry name" value="PP-binding"/>
    <property type="match status" value="2"/>
</dbReference>
<name>A0A450SM64_9GAMM</name>
<accession>A0A450SM64</accession>
<gene>
    <name evidence="5" type="ORF">BECKFW1821B_GA0114236_10201</name>
</gene>
<dbReference type="PANTHER" id="PTHR45398">
    <property type="match status" value="1"/>
</dbReference>
<feature type="compositionally biased region" description="Basic and acidic residues" evidence="3">
    <location>
        <begin position="120"/>
        <end position="129"/>
    </location>
</feature>
<dbReference type="InterPro" id="IPR036736">
    <property type="entry name" value="ACP-like_sf"/>
</dbReference>
<keyword evidence="2" id="KW-0597">Phosphoprotein</keyword>
<dbReference type="InterPro" id="IPR020806">
    <property type="entry name" value="PKS_PP-bd"/>
</dbReference>
<evidence type="ECO:0000313" key="5">
    <source>
        <dbReference type="EMBL" id="VFJ54710.1"/>
    </source>
</evidence>
<dbReference type="GO" id="GO:0031177">
    <property type="term" value="F:phosphopantetheine binding"/>
    <property type="evidence" value="ECO:0007669"/>
    <property type="project" value="InterPro"/>
</dbReference>
<dbReference type="SUPFAM" id="SSF56801">
    <property type="entry name" value="Acetyl-CoA synthetase-like"/>
    <property type="match status" value="1"/>
</dbReference>
<reference evidence="5" key="1">
    <citation type="submission" date="2019-02" db="EMBL/GenBank/DDBJ databases">
        <authorList>
            <person name="Gruber-Vodicka R. H."/>
            <person name="Seah K. B. B."/>
        </authorList>
    </citation>
    <scope>NUCLEOTIDE SEQUENCE</scope>
    <source>
        <strain evidence="5">BECK_BZ106</strain>
    </source>
</reference>
<dbReference type="InterPro" id="IPR001242">
    <property type="entry name" value="Condensation_dom"/>
</dbReference>
<dbReference type="PANTHER" id="PTHR45398:SF1">
    <property type="entry name" value="ENZYME, PUTATIVE (JCVI)-RELATED"/>
    <property type="match status" value="1"/>
</dbReference>
<feature type="domain" description="Carrier" evidence="4">
    <location>
        <begin position="226"/>
        <end position="304"/>
    </location>
</feature>
<dbReference type="Gene3D" id="3.30.559.30">
    <property type="entry name" value="Nonribosomal peptide synthetase, condensation domain"/>
    <property type="match status" value="1"/>
</dbReference>
<dbReference type="SUPFAM" id="SSF47336">
    <property type="entry name" value="ACP-like"/>
    <property type="match status" value="2"/>
</dbReference>
<dbReference type="Gene3D" id="1.10.1200.10">
    <property type="entry name" value="ACP-like"/>
    <property type="match status" value="2"/>
</dbReference>
<sequence length="853" mass="97184">MAQGYWGQSEETKETFRAHLADTGEGPFLRTGDLGFLKDGELFVTGRLKDLIIIHGQNHYPQDIELTVERAVGFVKANGCAAASITVDGEERLVIAMEANRELTRKIKAVRKQQAPSPNEHNEQSAKAREELDRTVANLAHRVREAVAREHEISLYALAFVEPRAFPLTSSGKVRRRACRALFLEEKDKPLFFWHEHDETGEAEEMPDDDNLSVLSYLGEHAPMLDRARQRIHDCLVAYLRQAEHLGVDRIDYNRSFTSLGIDFLGVATIREELEKAFETKLSVDAIQEFDTVNKLAAHIGSANEAGKTDEDTIIVWLVAKTAKLAGISPKKINTGRSFAYYGLNSLAMVGLSGELSKWLDKPVATTLAYDYPTIDAMARHVTDKILTLEFTHGKQDGTQLPDLIPIPRQDNIPLSFAEHRYWLYQTSNPDSRLFNIPLWFRFTGKLDVGVLEQSFNEIIRRHEILRTTFPVVDGSPVQSISPVSHVNLTVKDLQELSEEKQSNEVKRLTDEEIQHRPFDLARGPLFRVTLMRLEEESHILLICAHHIILDAWSLEILLKELASLYTAGLSGNPPPLLPLPIQYADYAVWQHRVLTPEVRETKLDYWRQWLAKGEPPPLELPTDRQRLATVGPADTVHYRLPSKLVEGLKVLSRESGSTLFVTIVTALTVVLYRYSGCRDIVIGSPFDNRSRPELEQMIGIIGTTLLLRFNIGDNPRFSDVLHQARQTVQDAMANQDLPFEEMTKILQPEHQYSSPLFRVLISFLPMALTEELVLPDVTMKSIPLDLVETRRDLYLIMWEKKTPSESFLQGWWRYRKDLFDEETVRKIMESFQAILKTIVTEPEKLVDELSMW</sequence>
<dbReference type="SUPFAM" id="SSF52777">
    <property type="entry name" value="CoA-dependent acyltransferases"/>
    <property type="match status" value="2"/>
</dbReference>
<evidence type="ECO:0000256" key="1">
    <source>
        <dbReference type="ARBA" id="ARBA00022450"/>
    </source>
</evidence>
<protein>
    <submittedName>
        <fullName evidence="5">Phosphopantetheine attachment site</fullName>
    </submittedName>
</protein>
<dbReference type="Pfam" id="PF00668">
    <property type="entry name" value="Condensation"/>
    <property type="match status" value="1"/>
</dbReference>
<dbReference type="GO" id="GO:0003824">
    <property type="term" value="F:catalytic activity"/>
    <property type="evidence" value="ECO:0007669"/>
    <property type="project" value="InterPro"/>
</dbReference>
<dbReference type="Gene3D" id="3.30.559.10">
    <property type="entry name" value="Chloramphenicol acetyltransferase-like domain"/>
    <property type="match status" value="1"/>
</dbReference>
<dbReference type="AlphaFoldDB" id="A0A450SM64"/>
<evidence type="ECO:0000256" key="3">
    <source>
        <dbReference type="SAM" id="MobiDB-lite"/>
    </source>
</evidence>
<evidence type="ECO:0000256" key="2">
    <source>
        <dbReference type="ARBA" id="ARBA00022553"/>
    </source>
</evidence>
<dbReference type="InterPro" id="IPR009081">
    <property type="entry name" value="PP-bd_ACP"/>
</dbReference>